<evidence type="ECO:0000256" key="1">
    <source>
        <dbReference type="ARBA" id="ARBA00004275"/>
    </source>
</evidence>
<evidence type="ECO:0000313" key="6">
    <source>
        <dbReference type="EMBL" id="EHJ62632.1"/>
    </source>
</evidence>
<dbReference type="RefSeq" id="WP_007011377.1">
    <property type="nucleotide sequence ID" value="NZ_AGFM01000007.1"/>
</dbReference>
<keyword evidence="5" id="KW-0576">Peroxisome</keyword>
<evidence type="ECO:0000256" key="5">
    <source>
        <dbReference type="ARBA" id="ARBA00023140"/>
    </source>
</evidence>
<dbReference type="InterPro" id="IPR051935">
    <property type="entry name" value="HSDL2"/>
</dbReference>
<dbReference type="PANTHER" id="PTHR42808:SF3">
    <property type="entry name" value="HYDROXYSTEROID DEHYDROGENASE-LIKE PROTEIN 2"/>
    <property type="match status" value="1"/>
</dbReference>
<dbReference type="STRING" id="1088721.JI59_17795"/>
<dbReference type="PATRIC" id="fig|1088721.3.peg.452"/>
<reference evidence="6 7" key="1">
    <citation type="journal article" date="2012" name="J. Bacteriol.">
        <title>Genome sequence of benzo(a)pyrene-degrading bacterium Novosphingobium pentaromativorans US6-1.</title>
        <authorList>
            <person name="Luo Y.R."/>
            <person name="Kang S.G."/>
            <person name="Kim S.J."/>
            <person name="Kim M.R."/>
            <person name="Li N."/>
            <person name="Lee J.H."/>
            <person name="Kwon K.K."/>
        </authorList>
    </citation>
    <scope>NUCLEOTIDE SEQUENCE [LARGE SCALE GENOMIC DNA]</scope>
    <source>
        <strain evidence="6 7">US6-1</strain>
    </source>
</reference>
<dbReference type="EMBL" id="AGFM01000007">
    <property type="protein sequence ID" value="EHJ62632.1"/>
    <property type="molecule type" value="Genomic_DNA"/>
</dbReference>
<dbReference type="SUPFAM" id="SSF51735">
    <property type="entry name" value="NAD(P)-binding Rossmann-fold domains"/>
    <property type="match status" value="1"/>
</dbReference>
<evidence type="ECO:0000256" key="4">
    <source>
        <dbReference type="ARBA" id="ARBA00023002"/>
    </source>
</evidence>
<protein>
    <submittedName>
        <fullName evidence="6">Short chain dehydrogenase family protein</fullName>
    </submittedName>
</protein>
<dbReference type="FunFam" id="3.40.50.720:FF:000301">
    <property type="entry name" value="Hydroxysteroid dehydrogenase like 2"/>
    <property type="match status" value="1"/>
</dbReference>
<evidence type="ECO:0000256" key="2">
    <source>
        <dbReference type="ARBA" id="ARBA00006484"/>
    </source>
</evidence>
<dbReference type="PRINTS" id="PR00081">
    <property type="entry name" value="GDHRDH"/>
</dbReference>
<comment type="similarity">
    <text evidence="2">Belongs to the short-chain dehydrogenases/reductases (SDR) family.</text>
</comment>
<accession>G6E7Y9</accession>
<dbReference type="InterPro" id="IPR002347">
    <property type="entry name" value="SDR_fam"/>
</dbReference>
<dbReference type="GO" id="GO:0016491">
    <property type="term" value="F:oxidoreductase activity"/>
    <property type="evidence" value="ECO:0007669"/>
    <property type="project" value="UniProtKB-KW"/>
</dbReference>
<name>G6E7Y9_9SPHN</name>
<dbReference type="AlphaFoldDB" id="G6E7Y9"/>
<gene>
    <name evidence="6" type="ORF">NSU_0460</name>
</gene>
<dbReference type="Pfam" id="PF00106">
    <property type="entry name" value="adh_short"/>
    <property type="match status" value="1"/>
</dbReference>
<keyword evidence="4" id="KW-0560">Oxidoreductase</keyword>
<proteinExistence type="inferred from homology"/>
<evidence type="ECO:0000256" key="3">
    <source>
        <dbReference type="ARBA" id="ARBA00022857"/>
    </source>
</evidence>
<dbReference type="KEGG" id="npn:JI59_17795"/>
<evidence type="ECO:0000313" key="7">
    <source>
        <dbReference type="Proteomes" id="UP000004030"/>
    </source>
</evidence>
<comment type="caution">
    <text evidence="6">The sequence shown here is derived from an EMBL/GenBank/DDBJ whole genome shotgun (WGS) entry which is preliminary data.</text>
</comment>
<keyword evidence="7" id="KW-1185">Reference proteome</keyword>
<dbReference type="Proteomes" id="UP000004030">
    <property type="component" value="Unassembled WGS sequence"/>
</dbReference>
<keyword evidence="3" id="KW-0521">NADP</keyword>
<dbReference type="NCBIfam" id="NF006133">
    <property type="entry name" value="PRK08278.1"/>
    <property type="match status" value="1"/>
</dbReference>
<comment type="subcellular location">
    <subcellularLocation>
        <location evidence="1">Peroxisome</location>
    </subcellularLocation>
</comment>
<dbReference type="eggNOG" id="COG1028">
    <property type="taxonomic scope" value="Bacteria"/>
</dbReference>
<dbReference type="InterPro" id="IPR036291">
    <property type="entry name" value="NAD(P)-bd_dom_sf"/>
</dbReference>
<organism evidence="6 7">
    <name type="scientific">Novosphingobium pentaromativorans US6-1</name>
    <dbReference type="NCBI Taxonomy" id="1088721"/>
    <lineage>
        <taxon>Bacteria</taxon>
        <taxon>Pseudomonadati</taxon>
        <taxon>Pseudomonadota</taxon>
        <taxon>Alphaproteobacteria</taxon>
        <taxon>Sphingomonadales</taxon>
        <taxon>Sphingomonadaceae</taxon>
        <taxon>Novosphingobium</taxon>
    </lineage>
</organism>
<dbReference type="Gene3D" id="3.40.50.720">
    <property type="entry name" value="NAD(P)-binding Rossmann-like Domain"/>
    <property type="match status" value="1"/>
</dbReference>
<dbReference type="PANTHER" id="PTHR42808">
    <property type="entry name" value="HYDROXYSTEROID DEHYDROGENASE-LIKE PROTEIN 2"/>
    <property type="match status" value="1"/>
</dbReference>
<sequence>MTAGSLAGKTLFITGASRGIGLAIAMRAARDGANIAVAAKTAAPHPRLPGTIHTAAEAIEKAGGHALPLVVDVRDEAAVQRAVEQTADHFGGIDICVNNASALNVEGTLDISMKAFDLMHQVNVRATFMTSKFCLPYLLKSSNPHILAIAPKPEMNPAWYSEHLGYSLAKLGMGLAIMGLAGEFREQGVAANALWPRTIIGTAAVEFGSGLKGADEGEKRLRHARRPEIMADAAHVVLTAPSRELTGQFLLDDDVLARSGVSDFSPYQIDPSVPSQIDAFIWDDAPPVPKGVSLIGREPGALDAY</sequence>